<proteinExistence type="inferred from homology"/>
<sequence length="302" mass="30405">MSDNDLTGPFGDSGNVSEGIPEKPRQNEQSSTKRMTASGINWPTVGTSVLASAVVAALFLGFGLQVGRDRMDSAEALANTQTAPEQSLQSGSESLQADSTPRPSATPSATATPTPSAAASANGGSSNSDTVAGAAGTAGGAVTVGAEDTGATGNAQQAQSGDNTADPNTGWYPAQGISASFAATNPIPSLDDLNGVIHALVATPGSDEEKANNLEGGISAAVVPRTVYNLGIFREPLGWKRVSGPLSVNGNTASATLNASSAGRPTISMRINFIYQDGRWKLATSSLRNGVQAVGLPVADAF</sequence>
<evidence type="ECO:0000313" key="6">
    <source>
        <dbReference type="EMBL" id="MCZ9290385.1"/>
    </source>
</evidence>
<dbReference type="EMBL" id="JAKMUT010000009">
    <property type="protein sequence ID" value="MCZ9290385.1"/>
    <property type="molecule type" value="Genomic_DNA"/>
</dbReference>
<dbReference type="Pfam" id="PF26580">
    <property type="entry name" value="Mtb12_C"/>
    <property type="match status" value="1"/>
</dbReference>
<organism evidence="6 7">
    <name type="scientific">Corynebacterium evansiae</name>
    <dbReference type="NCBI Taxonomy" id="2913499"/>
    <lineage>
        <taxon>Bacteria</taxon>
        <taxon>Bacillati</taxon>
        <taxon>Actinomycetota</taxon>
        <taxon>Actinomycetes</taxon>
        <taxon>Mycobacteriales</taxon>
        <taxon>Corynebacteriaceae</taxon>
        <taxon>Corynebacterium</taxon>
    </lineage>
</organism>
<gene>
    <name evidence="6" type="ORF">L8V00_09265</name>
</gene>
<dbReference type="InterPro" id="IPR058644">
    <property type="entry name" value="Mtb12-like_C"/>
</dbReference>
<name>A0A9X3LLZ4_9CORY</name>
<feature type="region of interest" description="Disordered" evidence="3">
    <location>
        <begin position="1"/>
        <end position="35"/>
    </location>
</feature>
<feature type="transmembrane region" description="Helical" evidence="4">
    <location>
        <begin position="40"/>
        <end position="64"/>
    </location>
</feature>
<keyword evidence="4" id="KW-1133">Transmembrane helix</keyword>
<feature type="region of interest" description="Disordered" evidence="3">
    <location>
        <begin position="76"/>
        <end position="172"/>
    </location>
</feature>
<keyword evidence="4" id="KW-0812">Transmembrane</keyword>
<evidence type="ECO:0000259" key="5">
    <source>
        <dbReference type="Pfam" id="PF26580"/>
    </source>
</evidence>
<accession>A0A9X3LLZ4</accession>
<comment type="similarity">
    <text evidence="2">Belongs to the MTB12 family.</text>
</comment>
<dbReference type="RefSeq" id="WP_269944848.1">
    <property type="nucleotide sequence ID" value="NZ_JAKMUT010000009.1"/>
</dbReference>
<evidence type="ECO:0000256" key="3">
    <source>
        <dbReference type="SAM" id="MobiDB-lite"/>
    </source>
</evidence>
<evidence type="ECO:0000256" key="2">
    <source>
        <dbReference type="ARBA" id="ARBA00093774"/>
    </source>
</evidence>
<feature type="domain" description="Low molecular weight antigen MTB12-like C-terminal" evidence="5">
    <location>
        <begin position="186"/>
        <end position="297"/>
    </location>
</feature>
<feature type="compositionally biased region" description="Low complexity" evidence="3">
    <location>
        <begin position="85"/>
        <end position="153"/>
    </location>
</feature>
<keyword evidence="4" id="KW-0472">Membrane</keyword>
<evidence type="ECO:0000313" key="7">
    <source>
        <dbReference type="Proteomes" id="UP001146469"/>
    </source>
</evidence>
<feature type="compositionally biased region" description="Polar residues" evidence="3">
    <location>
        <begin position="154"/>
        <end position="167"/>
    </location>
</feature>
<comment type="caution">
    <text evidence="6">The sequence shown here is derived from an EMBL/GenBank/DDBJ whole genome shotgun (WGS) entry which is preliminary data.</text>
</comment>
<keyword evidence="7" id="KW-1185">Reference proteome</keyword>
<protein>
    <recommendedName>
        <fullName evidence="5">Low molecular weight antigen MTB12-like C-terminal domain-containing protein</fullName>
    </recommendedName>
</protein>
<evidence type="ECO:0000256" key="4">
    <source>
        <dbReference type="SAM" id="Phobius"/>
    </source>
</evidence>
<dbReference type="Proteomes" id="UP001146469">
    <property type="component" value="Unassembled WGS sequence"/>
</dbReference>
<dbReference type="AlphaFoldDB" id="A0A9X3LLZ4"/>
<keyword evidence="1" id="KW-0732">Signal</keyword>
<evidence type="ECO:0000256" key="1">
    <source>
        <dbReference type="ARBA" id="ARBA00022729"/>
    </source>
</evidence>
<reference evidence="6" key="1">
    <citation type="submission" date="2022-02" db="EMBL/GenBank/DDBJ databases">
        <title>Corynebacterium sp. from urogenital microbiome.</title>
        <authorList>
            <person name="Cappelli E.A."/>
            <person name="Ribeiro T.G."/>
            <person name="Peixe L."/>
        </authorList>
    </citation>
    <scope>NUCLEOTIDE SEQUENCE</scope>
    <source>
        <strain evidence="6">C8Ua_174</strain>
    </source>
</reference>